<dbReference type="Gene3D" id="3.10.105.10">
    <property type="entry name" value="Dipeptide-binding Protein, Domain 3"/>
    <property type="match status" value="1"/>
</dbReference>
<dbReference type="SUPFAM" id="SSF53850">
    <property type="entry name" value="Periplasmic binding protein-like II"/>
    <property type="match status" value="1"/>
</dbReference>
<feature type="domain" description="Solute-binding protein family 5" evidence="4">
    <location>
        <begin position="66"/>
        <end position="446"/>
    </location>
</feature>
<feature type="signal peptide" evidence="3">
    <location>
        <begin position="1"/>
        <end position="21"/>
    </location>
</feature>
<evidence type="ECO:0000313" key="5">
    <source>
        <dbReference type="EMBL" id="MCB6184593.1"/>
    </source>
</evidence>
<reference evidence="5" key="1">
    <citation type="submission" date="2021-10" db="EMBL/GenBank/DDBJ databases">
        <title>The complete genome sequence of Leeia sp. TBRC 13508.</title>
        <authorList>
            <person name="Charoenyingcharoen P."/>
            <person name="Yukphan P."/>
        </authorList>
    </citation>
    <scope>NUCLEOTIDE SEQUENCE</scope>
    <source>
        <strain evidence="5">TBRC 13508</strain>
    </source>
</reference>
<dbReference type="Gene3D" id="3.40.190.10">
    <property type="entry name" value="Periplasmic binding protein-like II"/>
    <property type="match status" value="1"/>
</dbReference>
<keyword evidence="2 3" id="KW-0732">Signal</keyword>
<dbReference type="PIRSF" id="PIRSF002741">
    <property type="entry name" value="MppA"/>
    <property type="match status" value="1"/>
</dbReference>
<organism evidence="5 6">
    <name type="scientific">Leeia speluncae</name>
    <dbReference type="NCBI Taxonomy" id="2884804"/>
    <lineage>
        <taxon>Bacteria</taxon>
        <taxon>Pseudomonadati</taxon>
        <taxon>Pseudomonadota</taxon>
        <taxon>Betaproteobacteria</taxon>
        <taxon>Neisseriales</taxon>
        <taxon>Leeiaceae</taxon>
        <taxon>Leeia</taxon>
    </lineage>
</organism>
<dbReference type="InterPro" id="IPR000914">
    <property type="entry name" value="SBP_5_dom"/>
</dbReference>
<dbReference type="RefSeq" id="WP_227181404.1">
    <property type="nucleotide sequence ID" value="NZ_JAJBZT010000008.1"/>
</dbReference>
<dbReference type="EMBL" id="JAJBZT010000008">
    <property type="protein sequence ID" value="MCB6184593.1"/>
    <property type="molecule type" value="Genomic_DNA"/>
</dbReference>
<dbReference type="CDD" id="cd08493">
    <property type="entry name" value="PBP2_DppA_like"/>
    <property type="match status" value="1"/>
</dbReference>
<protein>
    <submittedName>
        <fullName evidence="5">ABC transporter substrate-binding protein</fullName>
    </submittedName>
</protein>
<dbReference type="Proteomes" id="UP001165395">
    <property type="component" value="Unassembled WGS sequence"/>
</dbReference>
<dbReference type="InterPro" id="IPR030678">
    <property type="entry name" value="Peptide/Ni-bd"/>
</dbReference>
<comment type="caution">
    <text evidence="5">The sequence shown here is derived from an EMBL/GenBank/DDBJ whole genome shotgun (WGS) entry which is preliminary data.</text>
</comment>
<evidence type="ECO:0000259" key="4">
    <source>
        <dbReference type="Pfam" id="PF00496"/>
    </source>
</evidence>
<dbReference type="PANTHER" id="PTHR30290:SF38">
    <property type="entry name" value="D,D-DIPEPTIDE-BINDING PERIPLASMIC PROTEIN DDPA-RELATED"/>
    <property type="match status" value="1"/>
</dbReference>
<dbReference type="Gene3D" id="3.90.76.10">
    <property type="entry name" value="Dipeptide-binding Protein, Domain 1"/>
    <property type="match status" value="1"/>
</dbReference>
<evidence type="ECO:0000256" key="3">
    <source>
        <dbReference type="SAM" id="SignalP"/>
    </source>
</evidence>
<sequence length="529" mass="58270">MRLRITAISLALFSLSSAAFAKPLTICTESSPEGFDVVQYNSLTTTNASADLIFNRLVDFDATKSKVVPSLAERWEVSADGLNYTFHLRKNVRFQTTDYFKPTRLLQADDVIFSFERMINPNHPWAKIVGPNGFPHAQSFQLPALIKSIKKVDNNTVRFELSKPEATFLGKLTMGFASIYSAEYADQLLKSGNAIQLNSKPIGTGPFVLKSFQKDAVVRYVANPSYFGKKTNVDRLILAITPDSAVRVQKVKANECQIALSPKPQEWLGLQADKAVKIVTTSSFGTAFLAINTQHKPLDNTKVRQAINLAFDQNTYLKTVFNGTATSANNPYPPSTWSYAKDLPDYPYDPAKAKKLLAEAGFPNGFDTTLWVRSSSAFTNPNPKAGAELLQADLAKIGIKAEIKTLEWGELIKRGKAGEHDLLFMGWVGDNGDPDDFLTPQFSCAAVQSGTNFARYCDPQLEKLIQDGQKTADIPTRTKLYVAAQKIIRDQGLWIPLAHPLNAAVTTPNVSGFKVSPFGRLDISSVVLK</sequence>
<evidence type="ECO:0000313" key="6">
    <source>
        <dbReference type="Proteomes" id="UP001165395"/>
    </source>
</evidence>
<dbReference type="InterPro" id="IPR039424">
    <property type="entry name" value="SBP_5"/>
</dbReference>
<evidence type="ECO:0000256" key="1">
    <source>
        <dbReference type="ARBA" id="ARBA00005695"/>
    </source>
</evidence>
<dbReference type="Pfam" id="PF00496">
    <property type="entry name" value="SBP_bac_5"/>
    <property type="match status" value="1"/>
</dbReference>
<dbReference type="PANTHER" id="PTHR30290">
    <property type="entry name" value="PERIPLASMIC BINDING COMPONENT OF ABC TRANSPORTER"/>
    <property type="match status" value="1"/>
</dbReference>
<proteinExistence type="inferred from homology"/>
<feature type="chain" id="PRO_5045365300" evidence="3">
    <location>
        <begin position="22"/>
        <end position="529"/>
    </location>
</feature>
<gene>
    <name evidence="5" type="ORF">LIN78_13685</name>
</gene>
<accession>A0ABS8DAF7</accession>
<name>A0ABS8DAF7_9NEIS</name>
<comment type="similarity">
    <text evidence="1">Belongs to the bacterial solute-binding protein 5 family.</text>
</comment>
<keyword evidence="6" id="KW-1185">Reference proteome</keyword>
<evidence type="ECO:0000256" key="2">
    <source>
        <dbReference type="ARBA" id="ARBA00022729"/>
    </source>
</evidence>